<evidence type="ECO:0000313" key="4">
    <source>
        <dbReference type="Proteomes" id="UP000683310"/>
    </source>
</evidence>
<proteinExistence type="predicted"/>
<protein>
    <recommendedName>
        <fullName evidence="5">ESX-1 secretion-associated protein EspA/EspE-like domain-containing protein</fullName>
    </recommendedName>
</protein>
<organism evidence="3 4">
    <name type="scientific">Nocardia tengchongensis</name>
    <dbReference type="NCBI Taxonomy" id="2055889"/>
    <lineage>
        <taxon>Bacteria</taxon>
        <taxon>Bacillati</taxon>
        <taxon>Actinomycetota</taxon>
        <taxon>Actinomycetes</taxon>
        <taxon>Mycobacteriales</taxon>
        <taxon>Nocardiaceae</taxon>
        <taxon>Nocardia</taxon>
    </lineage>
</organism>
<dbReference type="Proteomes" id="UP000683310">
    <property type="component" value="Chromosome"/>
</dbReference>
<feature type="coiled-coil region" evidence="1">
    <location>
        <begin position="135"/>
        <end position="162"/>
    </location>
</feature>
<keyword evidence="4" id="KW-1185">Reference proteome</keyword>
<evidence type="ECO:0000313" key="3">
    <source>
        <dbReference type="EMBL" id="QVI19528.1"/>
    </source>
</evidence>
<feature type="region of interest" description="Disordered" evidence="2">
    <location>
        <begin position="221"/>
        <end position="271"/>
    </location>
</feature>
<name>A0ABX8CHV9_9NOCA</name>
<evidence type="ECO:0008006" key="5">
    <source>
        <dbReference type="Google" id="ProtNLM"/>
    </source>
</evidence>
<keyword evidence="1" id="KW-0175">Coiled coil</keyword>
<reference evidence="3 4" key="1">
    <citation type="submission" date="2021-04" db="EMBL/GenBank/DDBJ databases">
        <title>Nocardia tengchongensis.</title>
        <authorList>
            <person name="Zhuang k."/>
            <person name="Ran Y."/>
            <person name="Li W."/>
        </authorList>
    </citation>
    <scope>NUCLEOTIDE SEQUENCE [LARGE SCALE GENOMIC DNA]</scope>
    <source>
        <strain evidence="3 4">CFH S0057</strain>
    </source>
</reference>
<evidence type="ECO:0000256" key="2">
    <source>
        <dbReference type="SAM" id="MobiDB-lite"/>
    </source>
</evidence>
<dbReference type="RefSeq" id="WP_213555560.1">
    <property type="nucleotide sequence ID" value="NZ_JBHZDI010000038.1"/>
</dbReference>
<sequence length="271" mass="29160">MRRLYGAKFEVPQALRDGAIAHRFGPGDIDAIHAAKLKAVQNAAFLRAAWMANAVANDLDISDPRPRWAMYVNGIAEDLHAARVDAAQAGVDSAAIDDADKIGSSGLAWDQQPAHRLLGRLEDLSHELYRLGNHNAEQAEQIRNLTQRLETAEAAIDDLGDTVSRQEVSLRELLGEVDDHHWINGRAEAVRELDSLAKLRHANTVLATANVVDALDAADPAEHRPQTGADIGTAVEVAMTGADPPIAEDPSQPATPLTEHPHAAPEGELEP</sequence>
<gene>
    <name evidence="3" type="ORF">KHQ06_24525</name>
</gene>
<accession>A0ABX8CHV9</accession>
<evidence type="ECO:0000256" key="1">
    <source>
        <dbReference type="SAM" id="Coils"/>
    </source>
</evidence>
<dbReference type="EMBL" id="CP074371">
    <property type="protein sequence ID" value="QVI19528.1"/>
    <property type="molecule type" value="Genomic_DNA"/>
</dbReference>